<evidence type="ECO:0000313" key="2">
    <source>
        <dbReference type="Proteomes" id="UP000193244"/>
    </source>
</evidence>
<gene>
    <name evidence="1" type="ORF">SAMN06296010_2672</name>
</gene>
<dbReference type="AlphaFoldDB" id="A0A1X7KL60"/>
<dbReference type="OrthoDB" id="5186531at2"/>
<dbReference type="EMBL" id="FXAY01000004">
    <property type="protein sequence ID" value="SMG41871.1"/>
    <property type="molecule type" value="Genomic_DNA"/>
</dbReference>
<accession>A0A1X7KL60</accession>
<reference evidence="2" key="1">
    <citation type="submission" date="2017-04" db="EMBL/GenBank/DDBJ databases">
        <authorList>
            <person name="Varghese N."/>
            <person name="Submissions S."/>
        </authorList>
    </citation>
    <scope>NUCLEOTIDE SEQUENCE [LARGE SCALE GENOMIC DNA]</scope>
    <source>
        <strain evidence="2">VKM Ac-2510</strain>
    </source>
</reference>
<keyword evidence="2" id="KW-1185">Reference proteome</keyword>
<name>A0A1X7KL60_9MICO</name>
<organism evidence="1 2">
    <name type="scientific">Agreia pratensis</name>
    <dbReference type="NCBI Taxonomy" id="150121"/>
    <lineage>
        <taxon>Bacteria</taxon>
        <taxon>Bacillati</taxon>
        <taxon>Actinomycetota</taxon>
        <taxon>Actinomycetes</taxon>
        <taxon>Micrococcales</taxon>
        <taxon>Microbacteriaceae</taxon>
        <taxon>Agreia</taxon>
    </lineage>
</organism>
<proteinExistence type="predicted"/>
<sequence length="302" mass="34410">MVYDVTHHRQERLRAIARWTEVGVLERRSQLPIEKAFADRVAERSTTFFKPVNTNDVDSVTFHRELSYLIDAFDSLPWRVDIAFDSTWKAFELETKEVSNGNATDRLKATAAILDSEIVERLCESFPVQSCEYLFARTVTDVVDETADNGLTNRMLYSTDSTIRQLLDHLKGAYGDGEFDSRRKGALLLRRALRGDTLTLGGVGDFRLDTTSRARILISLFLYTTRNERFHGASFSPFLSSAASLRTYTHPFFAFLASYYLLLAVWLEKRPEALGVDQVGLLRSLEENLKTSNDVFGGHWEK</sequence>
<dbReference type="RefSeq" id="WP_139824892.1">
    <property type="nucleotide sequence ID" value="NZ_FXAY01000004.1"/>
</dbReference>
<evidence type="ECO:0000313" key="1">
    <source>
        <dbReference type="EMBL" id="SMG41871.1"/>
    </source>
</evidence>
<protein>
    <submittedName>
        <fullName evidence="1">Uncharacterized protein</fullName>
    </submittedName>
</protein>
<dbReference type="Proteomes" id="UP000193244">
    <property type="component" value="Unassembled WGS sequence"/>
</dbReference>